<evidence type="ECO:0000256" key="3">
    <source>
        <dbReference type="ARBA" id="ARBA00023125"/>
    </source>
</evidence>
<dbReference type="PROSITE" id="PS50888">
    <property type="entry name" value="BHLH"/>
    <property type="match status" value="1"/>
</dbReference>
<comment type="caution">
    <text evidence="8">The sequence shown here is derived from an EMBL/GenBank/DDBJ whole genome shotgun (WGS) entry which is preliminary data.</text>
</comment>
<accession>A0A9W4KLK9</accession>
<evidence type="ECO:0000256" key="2">
    <source>
        <dbReference type="ARBA" id="ARBA00023015"/>
    </source>
</evidence>
<dbReference type="EMBL" id="CAJVRC010000903">
    <property type="protein sequence ID" value="CAG8909763.1"/>
    <property type="molecule type" value="Genomic_DNA"/>
</dbReference>
<dbReference type="InterPro" id="IPR011598">
    <property type="entry name" value="bHLH_dom"/>
</dbReference>
<feature type="domain" description="BHLH" evidence="7">
    <location>
        <begin position="142"/>
        <end position="193"/>
    </location>
</feature>
<dbReference type="Proteomes" id="UP001154252">
    <property type="component" value="Unassembled WGS sequence"/>
</dbReference>
<dbReference type="PANTHER" id="PTHR15741">
    <property type="entry name" value="BASIC HELIX-LOOP-HELIX ZIP TRANSCRIPTION FACTOR"/>
    <property type="match status" value="1"/>
</dbReference>
<dbReference type="SMART" id="SM00353">
    <property type="entry name" value="HLH"/>
    <property type="match status" value="1"/>
</dbReference>
<keyword evidence="3" id="KW-0238">DNA-binding</keyword>
<keyword evidence="2" id="KW-0805">Transcription regulation</keyword>
<evidence type="ECO:0000256" key="1">
    <source>
        <dbReference type="ARBA" id="ARBA00004123"/>
    </source>
</evidence>
<dbReference type="InterPro" id="IPR036638">
    <property type="entry name" value="HLH_DNA-bd_sf"/>
</dbReference>
<dbReference type="AlphaFoldDB" id="A0A9W4KLK9"/>
<evidence type="ECO:0000313" key="9">
    <source>
        <dbReference type="Proteomes" id="UP001154252"/>
    </source>
</evidence>
<dbReference type="InterPro" id="IPR052207">
    <property type="entry name" value="Max-like/E-box_TFs"/>
</dbReference>
<dbReference type="OrthoDB" id="5778525at2759"/>
<dbReference type="PANTHER" id="PTHR15741:SF39">
    <property type="entry name" value="BHLH TRANSCRIPTION FACTOR (EUROFUNG)"/>
    <property type="match status" value="1"/>
</dbReference>
<dbReference type="Pfam" id="PF00010">
    <property type="entry name" value="HLH"/>
    <property type="match status" value="1"/>
</dbReference>
<evidence type="ECO:0000256" key="4">
    <source>
        <dbReference type="ARBA" id="ARBA00023163"/>
    </source>
</evidence>
<dbReference type="GO" id="GO:0000981">
    <property type="term" value="F:DNA-binding transcription factor activity, RNA polymerase II-specific"/>
    <property type="evidence" value="ECO:0007669"/>
    <property type="project" value="TreeGrafter"/>
</dbReference>
<organism evidence="8 9">
    <name type="scientific">Penicillium egyptiacum</name>
    <dbReference type="NCBI Taxonomy" id="1303716"/>
    <lineage>
        <taxon>Eukaryota</taxon>
        <taxon>Fungi</taxon>
        <taxon>Dikarya</taxon>
        <taxon>Ascomycota</taxon>
        <taxon>Pezizomycotina</taxon>
        <taxon>Eurotiomycetes</taxon>
        <taxon>Eurotiomycetidae</taxon>
        <taxon>Eurotiales</taxon>
        <taxon>Aspergillaceae</taxon>
        <taxon>Penicillium</taxon>
    </lineage>
</organism>
<dbReference type="SUPFAM" id="SSF47459">
    <property type="entry name" value="HLH, helix-loop-helix DNA-binding domain"/>
    <property type="match status" value="1"/>
</dbReference>
<gene>
    <name evidence="8" type="ORF">PEGY_LOCUS10560</name>
</gene>
<proteinExistence type="predicted"/>
<dbReference type="GO" id="GO:0005634">
    <property type="term" value="C:nucleus"/>
    <property type="evidence" value="ECO:0007669"/>
    <property type="project" value="UniProtKB-SubCell"/>
</dbReference>
<feature type="region of interest" description="Disordered" evidence="6">
    <location>
        <begin position="70"/>
        <end position="155"/>
    </location>
</feature>
<comment type="subcellular location">
    <subcellularLocation>
        <location evidence="1">Nucleus</location>
    </subcellularLocation>
</comment>
<dbReference type="GO" id="GO:0046983">
    <property type="term" value="F:protein dimerization activity"/>
    <property type="evidence" value="ECO:0007669"/>
    <property type="project" value="InterPro"/>
</dbReference>
<keyword evidence="4" id="KW-0804">Transcription</keyword>
<dbReference type="GO" id="GO:0000978">
    <property type="term" value="F:RNA polymerase II cis-regulatory region sequence-specific DNA binding"/>
    <property type="evidence" value="ECO:0007669"/>
    <property type="project" value="TreeGrafter"/>
</dbReference>
<feature type="compositionally biased region" description="Polar residues" evidence="6">
    <location>
        <begin position="118"/>
        <end position="130"/>
    </location>
</feature>
<evidence type="ECO:0000313" key="8">
    <source>
        <dbReference type="EMBL" id="CAG8909763.1"/>
    </source>
</evidence>
<evidence type="ECO:0000256" key="6">
    <source>
        <dbReference type="SAM" id="MobiDB-lite"/>
    </source>
</evidence>
<reference evidence="8" key="1">
    <citation type="submission" date="2021-07" db="EMBL/GenBank/DDBJ databases">
        <authorList>
            <person name="Branca A.L. A."/>
        </authorList>
    </citation>
    <scope>NUCLEOTIDE SEQUENCE</scope>
</reference>
<keyword evidence="9" id="KW-1185">Reference proteome</keyword>
<keyword evidence="5" id="KW-0539">Nucleus</keyword>
<feature type="compositionally biased region" description="Basic and acidic residues" evidence="6">
    <location>
        <begin position="131"/>
        <end position="155"/>
    </location>
</feature>
<sequence>MFSGPSLMTSTTERLPRPTPHWPLPLSLHIAFPCLSTPSLFLFTFSHCLPITITSLVYSLPRRRHSAITIATQPIQSKPRAPNPAYPRRIYPTPSVPLKILQSSSTTMNPDDDHDRSSSTPNGTSKQGSAQDKDKPRLTDQEKKSNHIASEQKRRAAIREGFDRLTELVPGLEGQGRSESIVLQKTVDFIHVKLQERHDLIAEIESKGGRVDDSFRPT</sequence>
<name>A0A9W4KLK9_9EURO</name>
<dbReference type="Gene3D" id="4.10.280.10">
    <property type="entry name" value="Helix-loop-helix DNA-binding domain"/>
    <property type="match status" value="1"/>
</dbReference>
<protein>
    <recommendedName>
        <fullName evidence="7">BHLH domain-containing protein</fullName>
    </recommendedName>
</protein>
<evidence type="ECO:0000256" key="5">
    <source>
        <dbReference type="ARBA" id="ARBA00023242"/>
    </source>
</evidence>
<evidence type="ECO:0000259" key="7">
    <source>
        <dbReference type="PROSITE" id="PS50888"/>
    </source>
</evidence>